<dbReference type="EMBL" id="WMBQ01000001">
    <property type="protein sequence ID" value="MTD94148.1"/>
    <property type="molecule type" value="Genomic_DNA"/>
</dbReference>
<sequence>MAMPATVPVEAVQRIAVVCPPGTPLLQLRDVLIGEALTRGRKVLVVAPEFSGAEVRSLSDLGAEHATFVPDASGLKLFSDWKAIAGLKQILGEWAPHVVVACGSQTMIYGALAAKAVGVGRIVLIVDCLPEHRFTGPLAADEMPAWRYGQALRAADEVVFHNRDDLALLKKLALVPDELSATVVSGGGVDLEHQQVLQLPPLGHGLVFLMIASLDWRRGIKEYCEAAKILRARAPALRCLLAVLPDEGAKAIDMAELALQANVEYVGLAEDHAELLTEAHVFVYPGCAEGMPRPLLQALAAGRPIVTTNVAGCRDTVDERVNGVLVAPRDPEALAEAMESFLRRPDLIPAMARASRGKAERFDSVAAVRRTMLGVVGIE</sequence>
<accession>A0A6I3KI69</accession>
<evidence type="ECO:0000313" key="2">
    <source>
        <dbReference type="Proteomes" id="UP000440694"/>
    </source>
</evidence>
<organism evidence="1 2">
    <name type="scientific">Hyphomicrobium album</name>
    <dbReference type="NCBI Taxonomy" id="2665159"/>
    <lineage>
        <taxon>Bacteria</taxon>
        <taxon>Pseudomonadati</taxon>
        <taxon>Pseudomonadota</taxon>
        <taxon>Alphaproteobacteria</taxon>
        <taxon>Hyphomicrobiales</taxon>
        <taxon>Hyphomicrobiaceae</taxon>
        <taxon>Hyphomicrobium</taxon>
    </lineage>
</organism>
<dbReference type="SUPFAM" id="SSF53756">
    <property type="entry name" value="UDP-Glycosyltransferase/glycogen phosphorylase"/>
    <property type="match status" value="1"/>
</dbReference>
<keyword evidence="2" id="KW-1185">Reference proteome</keyword>
<name>A0A6I3KI69_9HYPH</name>
<protein>
    <submittedName>
        <fullName evidence="1">Glycosyltransferase</fullName>
    </submittedName>
</protein>
<comment type="caution">
    <text evidence="1">The sequence shown here is derived from an EMBL/GenBank/DDBJ whole genome shotgun (WGS) entry which is preliminary data.</text>
</comment>
<keyword evidence="1" id="KW-0808">Transferase</keyword>
<reference evidence="1 2" key="1">
    <citation type="submission" date="2019-11" db="EMBL/GenBank/DDBJ databases">
        <title>Identification of a novel strain.</title>
        <authorList>
            <person name="Xu Q."/>
            <person name="Wang G."/>
        </authorList>
    </citation>
    <scope>NUCLEOTIDE SEQUENCE [LARGE SCALE GENOMIC DNA]</scope>
    <source>
        <strain evidence="2">xq</strain>
    </source>
</reference>
<dbReference type="RefSeq" id="WP_154738612.1">
    <property type="nucleotide sequence ID" value="NZ_WMBQ01000001.1"/>
</dbReference>
<dbReference type="AlphaFoldDB" id="A0A6I3KI69"/>
<dbReference type="GO" id="GO:0016757">
    <property type="term" value="F:glycosyltransferase activity"/>
    <property type="evidence" value="ECO:0007669"/>
    <property type="project" value="TreeGrafter"/>
</dbReference>
<dbReference type="Proteomes" id="UP000440694">
    <property type="component" value="Unassembled WGS sequence"/>
</dbReference>
<dbReference type="PANTHER" id="PTHR12526:SF638">
    <property type="entry name" value="SPORE COAT PROTEIN SA"/>
    <property type="match status" value="1"/>
</dbReference>
<proteinExistence type="predicted"/>
<gene>
    <name evidence="1" type="ORF">GIW81_07330</name>
</gene>
<dbReference type="Gene3D" id="3.40.50.2000">
    <property type="entry name" value="Glycogen Phosphorylase B"/>
    <property type="match status" value="2"/>
</dbReference>
<dbReference type="Pfam" id="PF13692">
    <property type="entry name" value="Glyco_trans_1_4"/>
    <property type="match status" value="1"/>
</dbReference>
<evidence type="ECO:0000313" key="1">
    <source>
        <dbReference type="EMBL" id="MTD94148.1"/>
    </source>
</evidence>
<dbReference type="PANTHER" id="PTHR12526">
    <property type="entry name" value="GLYCOSYLTRANSFERASE"/>
    <property type="match status" value="1"/>
</dbReference>